<protein>
    <recommendedName>
        <fullName evidence="2">Putative gluconeogenesis factor</fullName>
    </recommendedName>
</protein>
<comment type="subcellular location">
    <subcellularLocation>
        <location evidence="2">Cytoplasm</location>
    </subcellularLocation>
</comment>
<dbReference type="PANTHER" id="PTHR30135">
    <property type="entry name" value="UNCHARACTERIZED PROTEIN YVCK-RELATED"/>
    <property type="match status" value="1"/>
</dbReference>
<evidence type="ECO:0000256" key="1">
    <source>
        <dbReference type="ARBA" id="ARBA00022490"/>
    </source>
</evidence>
<feature type="transmembrane region" description="Helical" evidence="4">
    <location>
        <begin position="16"/>
        <end position="36"/>
    </location>
</feature>
<evidence type="ECO:0000256" key="3">
    <source>
        <dbReference type="SAM" id="MobiDB-lite"/>
    </source>
</evidence>
<comment type="caution">
    <text evidence="5">The sequence shown here is derived from an EMBL/GenBank/DDBJ whole genome shotgun (WGS) entry which is preliminary data.</text>
</comment>
<accession>A0ABS4G571</accession>
<comment type="function">
    <text evidence="2">Required for morphogenesis under gluconeogenic growth conditions.</text>
</comment>
<sequence length="466" mass="51748">MRFRNWFNLGIGIKRWVALGFSGMMFIVFGVFEMIFHRYYNGYYKLFYVYLIAVGLFTIYLAMNEGVTNFVGLVEKGLVNVNLDSREIGSLVHERKLLVQGPKVVVIGGGTGLSTLLRGLKHYTNNITAVVTVADDGGGSGQLREDLGILPPGDIRNCLVALANTDTLMEELMQYRFQDGSLKGQSFGNLFLAAMDGVSDNFEDAVAKMANVLAITGKVLPVTLEDLRINAELESGQIVIGESHIPIVGKKEASPIKRLYIEPSDAKCLPDAAEAIRNADAVVLGPGSLFTSIIPNLLVNGIVEAIKESKGLKIYISNVMTQPGETDDFRVSDHVRSIMAHADFGGLDYVIANTTLIDNMNLKEKYGSMGQTEVLVDRENLSKYSFELVLGDFLLAREDSVRHDAEKLSRVLMDTILRKSLIYDKKRILEYVLLSDKLKHRERMHGVHQVDQPVDRKGDQPVERIN</sequence>
<organism evidence="5 6">
    <name type="scientific">Youngiibacter multivorans</name>
    <dbReference type="NCBI Taxonomy" id="937251"/>
    <lineage>
        <taxon>Bacteria</taxon>
        <taxon>Bacillati</taxon>
        <taxon>Bacillota</taxon>
        <taxon>Clostridia</taxon>
        <taxon>Eubacteriales</taxon>
        <taxon>Clostridiaceae</taxon>
        <taxon>Youngiibacter</taxon>
    </lineage>
</organism>
<dbReference type="NCBIfam" id="TIGR01826">
    <property type="entry name" value="CofD_related"/>
    <property type="match status" value="1"/>
</dbReference>
<dbReference type="InterPro" id="IPR010119">
    <property type="entry name" value="Gluconeogen_factor"/>
</dbReference>
<dbReference type="InterPro" id="IPR002882">
    <property type="entry name" value="CofD"/>
</dbReference>
<feature type="compositionally biased region" description="Basic and acidic residues" evidence="3">
    <location>
        <begin position="453"/>
        <end position="466"/>
    </location>
</feature>
<dbReference type="CDD" id="cd07187">
    <property type="entry name" value="YvcK_like"/>
    <property type="match status" value="1"/>
</dbReference>
<dbReference type="Pfam" id="PF01933">
    <property type="entry name" value="CofD"/>
    <property type="match status" value="1"/>
</dbReference>
<keyword evidence="4" id="KW-0472">Membrane</keyword>
<dbReference type="Proteomes" id="UP001519271">
    <property type="component" value="Unassembled WGS sequence"/>
</dbReference>
<name>A0ABS4G571_9CLOT</name>
<keyword evidence="6" id="KW-1185">Reference proteome</keyword>
<gene>
    <name evidence="5" type="ORF">J2Z34_002206</name>
</gene>
<dbReference type="PANTHER" id="PTHR30135:SF3">
    <property type="entry name" value="GLUCONEOGENESIS FACTOR-RELATED"/>
    <property type="match status" value="1"/>
</dbReference>
<comment type="similarity">
    <text evidence="2">Belongs to the gluconeogenesis factor family.</text>
</comment>
<reference evidence="5 6" key="1">
    <citation type="submission" date="2021-03" db="EMBL/GenBank/DDBJ databases">
        <title>Genomic Encyclopedia of Type Strains, Phase IV (KMG-IV): sequencing the most valuable type-strain genomes for metagenomic binning, comparative biology and taxonomic classification.</title>
        <authorList>
            <person name="Goeker M."/>
        </authorList>
    </citation>
    <scope>NUCLEOTIDE SEQUENCE [LARGE SCALE GENOMIC DNA]</scope>
    <source>
        <strain evidence="5 6">DSM 6139</strain>
    </source>
</reference>
<proteinExistence type="inferred from homology"/>
<evidence type="ECO:0000256" key="2">
    <source>
        <dbReference type="HAMAP-Rule" id="MF_00973"/>
    </source>
</evidence>
<feature type="transmembrane region" description="Helical" evidence="4">
    <location>
        <begin position="43"/>
        <end position="63"/>
    </location>
</feature>
<keyword evidence="4" id="KW-1133">Transmembrane helix</keyword>
<dbReference type="RefSeq" id="WP_209459902.1">
    <property type="nucleotide sequence ID" value="NZ_JAGGKC010000018.1"/>
</dbReference>
<evidence type="ECO:0000313" key="5">
    <source>
        <dbReference type="EMBL" id="MBP1919710.1"/>
    </source>
</evidence>
<feature type="region of interest" description="Disordered" evidence="3">
    <location>
        <begin position="444"/>
        <end position="466"/>
    </location>
</feature>
<evidence type="ECO:0000313" key="6">
    <source>
        <dbReference type="Proteomes" id="UP001519271"/>
    </source>
</evidence>
<keyword evidence="1 2" id="KW-0963">Cytoplasm</keyword>
<evidence type="ECO:0000256" key="4">
    <source>
        <dbReference type="SAM" id="Phobius"/>
    </source>
</evidence>
<dbReference type="HAMAP" id="MF_00973">
    <property type="entry name" value="Gluconeogen_factor"/>
    <property type="match status" value="1"/>
</dbReference>
<keyword evidence="4" id="KW-0812">Transmembrane</keyword>
<dbReference type="Gene3D" id="3.40.50.10680">
    <property type="entry name" value="CofD-like domains"/>
    <property type="match status" value="1"/>
</dbReference>
<dbReference type="EMBL" id="JAGGKC010000018">
    <property type="protein sequence ID" value="MBP1919710.1"/>
    <property type="molecule type" value="Genomic_DNA"/>
</dbReference>
<dbReference type="InterPro" id="IPR038136">
    <property type="entry name" value="CofD-like_dom_sf"/>
</dbReference>
<dbReference type="SUPFAM" id="SSF142338">
    <property type="entry name" value="CofD-like"/>
    <property type="match status" value="1"/>
</dbReference>